<dbReference type="InterPro" id="IPR001128">
    <property type="entry name" value="Cyt_P450"/>
</dbReference>
<keyword evidence="2" id="KW-0503">Monooxygenase</keyword>
<gene>
    <name evidence="3" type="ORF">ACFPCV_30510</name>
</gene>
<dbReference type="SUPFAM" id="SSF48264">
    <property type="entry name" value="Cytochrome P450"/>
    <property type="match status" value="1"/>
</dbReference>
<organism evidence="3 4">
    <name type="scientific">Actinophytocola glycyrrhizae</name>
    <dbReference type="NCBI Taxonomy" id="2044873"/>
    <lineage>
        <taxon>Bacteria</taxon>
        <taxon>Bacillati</taxon>
        <taxon>Actinomycetota</taxon>
        <taxon>Actinomycetes</taxon>
        <taxon>Pseudonocardiales</taxon>
        <taxon>Pseudonocardiaceae</taxon>
    </lineage>
</organism>
<sequence>MSTPANGTSISPDIPFLDVVDQEFHFDAPEVVEAQERSWYANSPIGTLVLRYAEARDLLRDPRLEHNGKRYLEMSGVVAGPIHDWFVPMIVNQDGEDHRRLRGLVNKAFTPRMIDGLRPFIRAKANELTDHLASVDVCEFVEEFGNPLPLAVMCELLGVPAEDYDTFRVWTADVGLVFSLAHGGDIPRRVENALVGLNGYVDALMADKSAAPADDLISALVAAQRADNGRVSMEELRNLIVTLVFAAHDTTRHQLGNAMVAFAAHPGQWRLLGSRPELAAQATDEVIRWIPSAATVYRFAAADFEYRGVRFAKETFFMVCVGIAQRDPRVFRDGATFDISVAGQAPALQFGAGPHHCLGAALARVEVAEVLSVLAGRLGPPVVAAPLSWRPPIGIHGPEPLPLRFGAS</sequence>
<dbReference type="InterPro" id="IPR002397">
    <property type="entry name" value="Cyt_P450_B"/>
</dbReference>
<dbReference type="Gene3D" id="1.10.630.10">
    <property type="entry name" value="Cytochrome P450"/>
    <property type="match status" value="1"/>
</dbReference>
<keyword evidence="2" id="KW-0349">Heme</keyword>
<evidence type="ECO:0000256" key="2">
    <source>
        <dbReference type="RuleBase" id="RU000461"/>
    </source>
</evidence>
<dbReference type="InterPro" id="IPR036396">
    <property type="entry name" value="Cyt_P450_sf"/>
</dbReference>
<reference evidence="4" key="1">
    <citation type="journal article" date="2019" name="Int. J. Syst. Evol. Microbiol.">
        <title>The Global Catalogue of Microorganisms (GCM) 10K type strain sequencing project: providing services to taxonomists for standard genome sequencing and annotation.</title>
        <authorList>
            <consortium name="The Broad Institute Genomics Platform"/>
            <consortium name="The Broad Institute Genome Sequencing Center for Infectious Disease"/>
            <person name="Wu L."/>
            <person name="Ma J."/>
        </authorList>
    </citation>
    <scope>NUCLEOTIDE SEQUENCE [LARGE SCALE GENOMIC DNA]</scope>
    <source>
        <strain evidence="4">ZS-22-S1</strain>
    </source>
</reference>
<dbReference type="PANTHER" id="PTHR46696:SF1">
    <property type="entry name" value="CYTOCHROME P450 YJIB-RELATED"/>
    <property type="match status" value="1"/>
</dbReference>
<protein>
    <submittedName>
        <fullName evidence="3">Cytochrome P450</fullName>
    </submittedName>
</protein>
<dbReference type="PANTHER" id="PTHR46696">
    <property type="entry name" value="P450, PUTATIVE (EUROFUNG)-RELATED"/>
    <property type="match status" value="1"/>
</dbReference>
<dbReference type="InterPro" id="IPR017972">
    <property type="entry name" value="Cyt_P450_CS"/>
</dbReference>
<dbReference type="RefSeq" id="WP_378059894.1">
    <property type="nucleotide sequence ID" value="NZ_JBHSIS010000020.1"/>
</dbReference>
<dbReference type="Proteomes" id="UP001595859">
    <property type="component" value="Unassembled WGS sequence"/>
</dbReference>
<proteinExistence type="inferred from homology"/>
<accession>A0ABV9S7Z3</accession>
<dbReference type="Pfam" id="PF00067">
    <property type="entry name" value="p450"/>
    <property type="match status" value="1"/>
</dbReference>
<evidence type="ECO:0000256" key="1">
    <source>
        <dbReference type="ARBA" id="ARBA00010617"/>
    </source>
</evidence>
<dbReference type="EMBL" id="JBHSIS010000020">
    <property type="protein sequence ID" value="MFC4857855.1"/>
    <property type="molecule type" value="Genomic_DNA"/>
</dbReference>
<name>A0ABV9S7Z3_9PSEU</name>
<evidence type="ECO:0000313" key="3">
    <source>
        <dbReference type="EMBL" id="MFC4857855.1"/>
    </source>
</evidence>
<evidence type="ECO:0000313" key="4">
    <source>
        <dbReference type="Proteomes" id="UP001595859"/>
    </source>
</evidence>
<keyword evidence="4" id="KW-1185">Reference proteome</keyword>
<dbReference type="PRINTS" id="PR00359">
    <property type="entry name" value="BP450"/>
</dbReference>
<comment type="caution">
    <text evidence="3">The sequence shown here is derived from an EMBL/GenBank/DDBJ whole genome shotgun (WGS) entry which is preliminary data.</text>
</comment>
<keyword evidence="2" id="KW-0560">Oxidoreductase</keyword>
<dbReference type="PROSITE" id="PS00086">
    <property type="entry name" value="CYTOCHROME_P450"/>
    <property type="match status" value="1"/>
</dbReference>
<keyword evidence="2" id="KW-0479">Metal-binding</keyword>
<comment type="similarity">
    <text evidence="1 2">Belongs to the cytochrome P450 family.</text>
</comment>
<keyword evidence="2" id="KW-0408">Iron</keyword>